<dbReference type="SUPFAM" id="SSF53955">
    <property type="entry name" value="Lysozyme-like"/>
    <property type="match status" value="1"/>
</dbReference>
<keyword evidence="2" id="KW-1185">Reference proteome</keyword>
<organism evidence="1 2">
    <name type="scientific">Acidithiobacillus ferrooxidans</name>
    <name type="common">Thiobacillus ferrooxidans</name>
    <dbReference type="NCBI Taxonomy" id="920"/>
    <lineage>
        <taxon>Bacteria</taxon>
        <taxon>Pseudomonadati</taxon>
        <taxon>Pseudomonadota</taxon>
        <taxon>Acidithiobacillia</taxon>
        <taxon>Acidithiobacillales</taxon>
        <taxon>Acidithiobacillaceae</taxon>
        <taxon>Acidithiobacillus</taxon>
    </lineage>
</organism>
<name>A0A179BPE3_ACIFR</name>
<dbReference type="EMBL" id="LVXZ01000012">
    <property type="protein sequence ID" value="OAP93289.1"/>
    <property type="molecule type" value="Genomic_DNA"/>
</dbReference>
<accession>A0A179BPE3</accession>
<dbReference type="RefSeq" id="WP_064217790.1">
    <property type="nucleotide sequence ID" value="NZ_LVXZ01000012.1"/>
</dbReference>
<evidence type="ECO:0000313" key="1">
    <source>
        <dbReference type="EMBL" id="OAP93289.1"/>
    </source>
</evidence>
<sequence>MSTIPICLLAIAMLVHHRAPDLQNAMNHQIAQSICYAAKAYALNPRILAAYTLNENGNYNVGLLKPAAVGYDAGIFQVNTAIHSNMPMIKYALYPAAEAALASQIIKQDFAEFGYNWRGVAAYWSPEDAKDGGRQAIQYFDRWHSHFLLVSAYFNKARHIINLRG</sequence>
<dbReference type="OrthoDB" id="9808681at2"/>
<evidence type="ECO:0000313" key="2">
    <source>
        <dbReference type="Proteomes" id="UP000078302"/>
    </source>
</evidence>
<reference evidence="1 2" key="1">
    <citation type="submission" date="2016-04" db="EMBL/GenBank/DDBJ databases">
        <title>Acidithiobacillus ferrooxidans genome sequencing and assembly.</title>
        <authorList>
            <person name="Zhou Z."/>
        </authorList>
    </citation>
    <scope>NUCLEOTIDE SEQUENCE [LARGE SCALE GENOMIC DNA]</scope>
    <source>
        <strain evidence="1 2">BY0502</strain>
    </source>
</reference>
<gene>
    <name evidence="1" type="ORF">A4H96_00685</name>
</gene>
<proteinExistence type="predicted"/>
<evidence type="ECO:0008006" key="3">
    <source>
        <dbReference type="Google" id="ProtNLM"/>
    </source>
</evidence>
<dbReference type="InterPro" id="IPR023346">
    <property type="entry name" value="Lysozyme-like_dom_sf"/>
</dbReference>
<comment type="caution">
    <text evidence="1">The sequence shown here is derived from an EMBL/GenBank/DDBJ whole genome shotgun (WGS) entry which is preliminary data.</text>
</comment>
<dbReference type="Proteomes" id="UP000078302">
    <property type="component" value="Unassembled WGS sequence"/>
</dbReference>
<protein>
    <recommendedName>
        <fullName evidence="3">Transglycosylase SLT domain-containing protein</fullName>
    </recommendedName>
</protein>
<dbReference type="AlphaFoldDB" id="A0A179BPE3"/>